<evidence type="ECO:0000313" key="2">
    <source>
        <dbReference type="EMBL" id="MFC6726879.1"/>
    </source>
</evidence>
<evidence type="ECO:0000256" key="1">
    <source>
        <dbReference type="SAM" id="Phobius"/>
    </source>
</evidence>
<dbReference type="AlphaFoldDB" id="A0ABD5S5J8"/>
<keyword evidence="1" id="KW-1133">Transmembrane helix</keyword>
<proteinExistence type="predicted"/>
<gene>
    <name evidence="2" type="ORF">ACFQE1_21380</name>
</gene>
<accession>A0ABD5S5J8</accession>
<dbReference type="InterPro" id="IPR055957">
    <property type="entry name" value="DUF7535"/>
</dbReference>
<keyword evidence="1" id="KW-0812">Transmembrane</keyword>
<dbReference type="Pfam" id="PF24379">
    <property type="entry name" value="DUF7535"/>
    <property type="match status" value="1"/>
</dbReference>
<keyword evidence="1" id="KW-0472">Membrane</keyword>
<organism evidence="2 3">
    <name type="scientific">Halobium palmae</name>
    <dbReference type="NCBI Taxonomy" id="1776492"/>
    <lineage>
        <taxon>Archaea</taxon>
        <taxon>Methanobacteriati</taxon>
        <taxon>Methanobacteriota</taxon>
        <taxon>Stenosarchaea group</taxon>
        <taxon>Halobacteria</taxon>
        <taxon>Halobacteriales</taxon>
        <taxon>Haloferacaceae</taxon>
        <taxon>Halobium</taxon>
    </lineage>
</organism>
<evidence type="ECO:0000313" key="3">
    <source>
        <dbReference type="Proteomes" id="UP001596328"/>
    </source>
</evidence>
<name>A0ABD5S5J8_9EURY</name>
<sequence length="77" mass="8422">MSNEPDDGSDPGLVTKAYRTVTPGYRSREDTEMHAVGLAYFLVLAVLLVPLLPFVLIIWAVTRLIEYVASLPGGDTE</sequence>
<dbReference type="EMBL" id="JBHSWU010001474">
    <property type="protein sequence ID" value="MFC6726879.1"/>
    <property type="molecule type" value="Genomic_DNA"/>
</dbReference>
<keyword evidence="3" id="KW-1185">Reference proteome</keyword>
<protein>
    <submittedName>
        <fullName evidence="2">Uncharacterized protein</fullName>
    </submittedName>
</protein>
<reference evidence="2 3" key="1">
    <citation type="journal article" date="2019" name="Int. J. Syst. Evol. Microbiol.">
        <title>The Global Catalogue of Microorganisms (GCM) 10K type strain sequencing project: providing services to taxonomists for standard genome sequencing and annotation.</title>
        <authorList>
            <consortium name="The Broad Institute Genomics Platform"/>
            <consortium name="The Broad Institute Genome Sequencing Center for Infectious Disease"/>
            <person name="Wu L."/>
            <person name="Ma J."/>
        </authorList>
    </citation>
    <scope>NUCLEOTIDE SEQUENCE [LARGE SCALE GENOMIC DNA]</scope>
    <source>
        <strain evidence="2 3">NBRC 111368</strain>
    </source>
</reference>
<feature type="transmembrane region" description="Helical" evidence="1">
    <location>
        <begin position="38"/>
        <end position="61"/>
    </location>
</feature>
<dbReference type="Proteomes" id="UP001596328">
    <property type="component" value="Unassembled WGS sequence"/>
</dbReference>
<comment type="caution">
    <text evidence="2">The sequence shown here is derived from an EMBL/GenBank/DDBJ whole genome shotgun (WGS) entry which is preliminary data.</text>
</comment>